<proteinExistence type="predicted"/>
<keyword evidence="1 2" id="KW-0597">Phosphoprotein</keyword>
<dbReference type="GO" id="GO:0000160">
    <property type="term" value="P:phosphorelay signal transduction system"/>
    <property type="evidence" value="ECO:0007669"/>
    <property type="project" value="InterPro"/>
</dbReference>
<dbReference type="Gene3D" id="3.40.50.2300">
    <property type="match status" value="1"/>
</dbReference>
<dbReference type="InterPro" id="IPR001789">
    <property type="entry name" value="Sig_transdc_resp-reg_receiver"/>
</dbReference>
<dbReference type="AlphaFoldDB" id="B9XM65"/>
<dbReference type="OrthoDB" id="192140at2"/>
<dbReference type="PROSITE" id="PS50110">
    <property type="entry name" value="RESPONSE_REGULATORY"/>
    <property type="match status" value="1"/>
</dbReference>
<comment type="caution">
    <text evidence="4">The sequence shown here is derived from an EMBL/GenBank/DDBJ whole genome shotgun (WGS) entry which is preliminary data.</text>
</comment>
<accession>B9XM65</accession>
<dbReference type="STRING" id="320771.Cflav_PD2185"/>
<feature type="domain" description="Response regulatory" evidence="3">
    <location>
        <begin position="5"/>
        <end position="132"/>
    </location>
</feature>
<reference evidence="4 5" key="1">
    <citation type="journal article" date="2011" name="J. Bacteriol.">
        <title>Genome sequence of 'Pedosphaera parvula' Ellin514, an aerobic Verrucomicrobial isolate from pasture soil.</title>
        <authorList>
            <person name="Kant R."/>
            <person name="van Passel M.W."/>
            <person name="Sangwan P."/>
            <person name="Palva A."/>
            <person name="Lucas S."/>
            <person name="Copeland A."/>
            <person name="Lapidus A."/>
            <person name="Glavina Del Rio T."/>
            <person name="Dalin E."/>
            <person name="Tice H."/>
            <person name="Bruce D."/>
            <person name="Goodwin L."/>
            <person name="Pitluck S."/>
            <person name="Chertkov O."/>
            <person name="Larimer F.W."/>
            <person name="Land M.L."/>
            <person name="Hauser L."/>
            <person name="Brettin T.S."/>
            <person name="Detter J.C."/>
            <person name="Han S."/>
            <person name="de Vos W.M."/>
            <person name="Janssen P.H."/>
            <person name="Smidt H."/>
        </authorList>
    </citation>
    <scope>NUCLEOTIDE SEQUENCE [LARGE SCALE GENOMIC DNA]</scope>
    <source>
        <strain evidence="4 5">Ellin514</strain>
    </source>
</reference>
<dbReference type="PANTHER" id="PTHR44591">
    <property type="entry name" value="STRESS RESPONSE REGULATOR PROTEIN 1"/>
    <property type="match status" value="1"/>
</dbReference>
<evidence type="ECO:0000259" key="3">
    <source>
        <dbReference type="PROSITE" id="PS50110"/>
    </source>
</evidence>
<gene>
    <name evidence="4" type="ORF">Cflav_PD2185</name>
</gene>
<dbReference type="SUPFAM" id="SSF52172">
    <property type="entry name" value="CheY-like"/>
    <property type="match status" value="1"/>
</dbReference>
<dbReference type="RefSeq" id="WP_007416904.1">
    <property type="nucleotide sequence ID" value="NZ_ABOX02000033.1"/>
</dbReference>
<evidence type="ECO:0000256" key="1">
    <source>
        <dbReference type="ARBA" id="ARBA00022553"/>
    </source>
</evidence>
<evidence type="ECO:0000313" key="5">
    <source>
        <dbReference type="Proteomes" id="UP000003688"/>
    </source>
</evidence>
<sequence length="141" mass="15930">MRKLTVIIADDDDEDREFLRLALGANENFELINELKNGAEALHYVSGAGAYHNRVFHPLPDLLIIDAVMPSFHVREILAYLALYPAEKMKIVIVTGVPDTQLRAECLRLGANAFYYKPAELEQLLAMIKEIETNLLEGRYG</sequence>
<keyword evidence="5" id="KW-1185">Reference proteome</keyword>
<dbReference type="PANTHER" id="PTHR44591:SF3">
    <property type="entry name" value="RESPONSE REGULATORY DOMAIN-CONTAINING PROTEIN"/>
    <property type="match status" value="1"/>
</dbReference>
<dbReference type="SMART" id="SM00448">
    <property type="entry name" value="REC"/>
    <property type="match status" value="1"/>
</dbReference>
<protein>
    <submittedName>
        <fullName evidence="4">Response regulator receiver protein</fullName>
    </submittedName>
</protein>
<evidence type="ECO:0000313" key="4">
    <source>
        <dbReference type="EMBL" id="EEF59058.1"/>
    </source>
</evidence>
<dbReference type="InterPro" id="IPR011006">
    <property type="entry name" value="CheY-like_superfamily"/>
</dbReference>
<dbReference type="Pfam" id="PF00072">
    <property type="entry name" value="Response_reg"/>
    <property type="match status" value="1"/>
</dbReference>
<organism evidence="4 5">
    <name type="scientific">Pedosphaera parvula (strain Ellin514)</name>
    <dbReference type="NCBI Taxonomy" id="320771"/>
    <lineage>
        <taxon>Bacteria</taxon>
        <taxon>Pseudomonadati</taxon>
        <taxon>Verrucomicrobiota</taxon>
        <taxon>Pedosphaerae</taxon>
        <taxon>Pedosphaerales</taxon>
        <taxon>Pedosphaeraceae</taxon>
        <taxon>Pedosphaera</taxon>
    </lineage>
</organism>
<dbReference type="InterPro" id="IPR050595">
    <property type="entry name" value="Bact_response_regulator"/>
</dbReference>
<name>B9XM65_PEDPL</name>
<dbReference type="EMBL" id="ABOX02000033">
    <property type="protein sequence ID" value="EEF59058.1"/>
    <property type="molecule type" value="Genomic_DNA"/>
</dbReference>
<evidence type="ECO:0000256" key="2">
    <source>
        <dbReference type="PROSITE-ProRule" id="PRU00169"/>
    </source>
</evidence>
<dbReference type="Proteomes" id="UP000003688">
    <property type="component" value="Unassembled WGS sequence"/>
</dbReference>
<feature type="modified residue" description="4-aspartylphosphate" evidence="2">
    <location>
        <position position="66"/>
    </location>
</feature>